<reference evidence="1 2" key="1">
    <citation type="submission" date="2018-08" db="EMBL/GenBank/DDBJ databases">
        <title>A genome reference for cultivated species of the human gut microbiota.</title>
        <authorList>
            <person name="Zou Y."/>
            <person name="Xue W."/>
            <person name="Luo G."/>
        </authorList>
    </citation>
    <scope>NUCLEOTIDE SEQUENCE [LARGE SCALE GENOMIC DNA]</scope>
    <source>
        <strain evidence="1 2">AF14-49</strain>
    </source>
</reference>
<dbReference type="Proteomes" id="UP000283589">
    <property type="component" value="Unassembled WGS sequence"/>
</dbReference>
<accession>A0A412X274</accession>
<sequence>MHTKMKGEGIKGLFIEQIVPVMERHGYHFMKAKNVFVYEDREWKNECILRFTNWENDQLSLRTEYFVTCKKVSQLYKEAISEKDCMPICGVLDVGWAYKYLGIPLDDKPWFQMKIAKLHSLVQTWIVEFESVGLSFFKEMNDYEKVEKALDIFNVSGWAPLAVWTGERILHGICLYYLNTYDKRGTLGLFDLYREKIDEMEYSPIREQFERLERYMKCLPDRQPIPRKNEDRESKSK</sequence>
<dbReference type="AlphaFoldDB" id="A0A412X274"/>
<name>A0A412X274_9BACT</name>
<dbReference type="RefSeq" id="WP_118259496.1">
    <property type="nucleotide sequence ID" value="NZ_CALBWO010000027.1"/>
</dbReference>
<proteinExistence type="predicted"/>
<dbReference type="STRING" id="1121130.GCA_000519105_01204"/>
<gene>
    <name evidence="1" type="ORF">DWW18_06460</name>
</gene>
<dbReference type="EMBL" id="QRZA01000006">
    <property type="protein sequence ID" value="RGV34743.1"/>
    <property type="molecule type" value="Genomic_DNA"/>
</dbReference>
<evidence type="ECO:0000313" key="2">
    <source>
        <dbReference type="Proteomes" id="UP000283589"/>
    </source>
</evidence>
<comment type="caution">
    <text evidence="1">The sequence shown here is derived from an EMBL/GenBank/DDBJ whole genome shotgun (WGS) entry which is preliminary data.</text>
</comment>
<protein>
    <submittedName>
        <fullName evidence="1">Uncharacterized protein</fullName>
    </submittedName>
</protein>
<organism evidence="1 2">
    <name type="scientific">Butyricimonas virosa</name>
    <dbReference type="NCBI Taxonomy" id="544645"/>
    <lineage>
        <taxon>Bacteria</taxon>
        <taxon>Pseudomonadati</taxon>
        <taxon>Bacteroidota</taxon>
        <taxon>Bacteroidia</taxon>
        <taxon>Bacteroidales</taxon>
        <taxon>Odoribacteraceae</taxon>
        <taxon>Butyricimonas</taxon>
    </lineage>
</organism>
<evidence type="ECO:0000313" key="1">
    <source>
        <dbReference type="EMBL" id="RGV34743.1"/>
    </source>
</evidence>